<keyword evidence="3" id="KW-1185">Reference proteome</keyword>
<protein>
    <submittedName>
        <fullName evidence="2">Uncharacterized protein</fullName>
    </submittedName>
</protein>
<reference evidence="2 3" key="1">
    <citation type="submission" date="2022-11" db="EMBL/GenBank/DDBJ databases">
        <title>Minimal conservation of predation-associated metabolite biosynthetic gene clusters underscores biosynthetic potential of Myxococcota including descriptions for ten novel species: Archangium lansinium sp. nov., Myxococcus landrumus sp. nov., Nannocystis bai.</title>
        <authorList>
            <person name="Ahearne A."/>
            <person name="Stevens C."/>
            <person name="Phillips K."/>
        </authorList>
    </citation>
    <scope>NUCLEOTIDE SEQUENCE [LARGE SCALE GENOMIC DNA]</scope>
    <source>
        <strain evidence="2 3">MIWBW</strain>
    </source>
</reference>
<feature type="region of interest" description="Disordered" evidence="1">
    <location>
        <begin position="121"/>
        <end position="140"/>
    </location>
</feature>
<evidence type="ECO:0000313" key="2">
    <source>
        <dbReference type="EMBL" id="MCY1083146.1"/>
    </source>
</evidence>
<feature type="compositionally biased region" description="Acidic residues" evidence="1">
    <location>
        <begin position="131"/>
        <end position="140"/>
    </location>
</feature>
<evidence type="ECO:0000313" key="3">
    <source>
        <dbReference type="Proteomes" id="UP001207654"/>
    </source>
</evidence>
<evidence type="ECO:0000256" key="1">
    <source>
        <dbReference type="SAM" id="MobiDB-lite"/>
    </source>
</evidence>
<organism evidence="2 3">
    <name type="scientific">Archangium lansingense</name>
    <dbReference type="NCBI Taxonomy" id="2995310"/>
    <lineage>
        <taxon>Bacteria</taxon>
        <taxon>Pseudomonadati</taxon>
        <taxon>Myxococcota</taxon>
        <taxon>Myxococcia</taxon>
        <taxon>Myxococcales</taxon>
        <taxon>Cystobacterineae</taxon>
        <taxon>Archangiaceae</taxon>
        <taxon>Archangium</taxon>
    </lineage>
</organism>
<dbReference type="Proteomes" id="UP001207654">
    <property type="component" value="Unassembled WGS sequence"/>
</dbReference>
<sequence length="140" mass="15957">MLYNPQFDVDSVFDILRTINEKYPEGSSEDEALRIAAVALFYVRETQKLDDYREFFRSFYTPAIDYVVVAQTFASREEADAWLGGGQAREGDLVRISGQGFQVMPVRKGTGLRLVRMPLPEELMKRPPAESEQDPDTAKE</sequence>
<dbReference type="EMBL" id="JAPNKA010000001">
    <property type="protein sequence ID" value="MCY1083146.1"/>
    <property type="molecule type" value="Genomic_DNA"/>
</dbReference>
<proteinExistence type="predicted"/>
<gene>
    <name evidence="2" type="ORF">OV287_52795</name>
</gene>
<comment type="caution">
    <text evidence="2">The sequence shown here is derived from an EMBL/GenBank/DDBJ whole genome shotgun (WGS) entry which is preliminary data.</text>
</comment>
<name>A0ABT4AN90_9BACT</name>
<accession>A0ABT4AN90</accession>
<dbReference type="RefSeq" id="WP_267541689.1">
    <property type="nucleotide sequence ID" value="NZ_JAPNKA010000001.1"/>
</dbReference>